<feature type="compositionally biased region" description="Basic and acidic residues" evidence="1">
    <location>
        <begin position="295"/>
        <end position="304"/>
    </location>
</feature>
<evidence type="ECO:0000256" key="1">
    <source>
        <dbReference type="SAM" id="MobiDB-lite"/>
    </source>
</evidence>
<dbReference type="KEGG" id="bpg:Bathy01g01530"/>
<dbReference type="EMBL" id="FO082278">
    <property type="protein sequence ID" value="CCO14107.1"/>
    <property type="molecule type" value="Genomic_DNA"/>
</dbReference>
<dbReference type="Proteomes" id="UP000198341">
    <property type="component" value="Chromosome 1"/>
</dbReference>
<feature type="region of interest" description="Disordered" evidence="1">
    <location>
        <begin position="183"/>
        <end position="210"/>
    </location>
</feature>
<name>K8E8X1_9CHLO</name>
<feature type="compositionally biased region" description="Basic residues" evidence="1">
    <location>
        <begin position="404"/>
        <end position="418"/>
    </location>
</feature>
<dbReference type="RefSeq" id="XP_007515228.1">
    <property type="nucleotide sequence ID" value="XM_007515166.1"/>
</dbReference>
<feature type="compositionally biased region" description="Polar residues" evidence="1">
    <location>
        <begin position="308"/>
        <end position="320"/>
    </location>
</feature>
<gene>
    <name evidence="2" type="ORF">Bathy01g01530</name>
</gene>
<evidence type="ECO:0000313" key="2">
    <source>
        <dbReference type="EMBL" id="CCO14107.1"/>
    </source>
</evidence>
<reference evidence="2 3" key="1">
    <citation type="submission" date="2011-10" db="EMBL/GenBank/DDBJ databases">
        <authorList>
            <person name="Genoscope - CEA"/>
        </authorList>
    </citation>
    <scope>NUCLEOTIDE SEQUENCE [LARGE SCALE GENOMIC DNA]</scope>
    <source>
        <strain evidence="2 3">RCC 1105</strain>
    </source>
</reference>
<sequence>MLARVREVIVPSAPEYEKKSSSSLILSSSSSNDEVIELSIVVSPDVEDEACKVPKLTNDYVSVALDMACEKNASTENDDDDECERVSDSYYSERSLRGSSFLSALKRRFVWTMAKIDVKTARVRPMILASGKRILSSIGRELARQFPPIETYVMENVLMRRAMEEEEMAILNPDARRAFEESLMLQSGKSDTDREEEGEEERRKVTKEVEEESILEAPMVVVTSRKKVRNKRSWLRGSSMEEEEASSSSSSSTPVLAGDADIEPPATPPQKEEEGSIIQLPPQKELAAITKAKQRLREEEEKAKRNAVLNSQSSNNSTPLNFAPGWKKDVDFGDGTNAAVILASKSDVKSRKIRQPMKQQSNRKMTDMFGGSMMKGTPSPPGKLKKNNNRNNASGNNSGAGNNNKKKFSPPKSAKKRRQFEERRLAKLFEEEKENKSRLEYSYYCSAGDTDIYVEAVVKPIKGKAL</sequence>
<feature type="region of interest" description="Disordered" evidence="1">
    <location>
        <begin position="231"/>
        <end position="323"/>
    </location>
</feature>
<evidence type="ECO:0000313" key="3">
    <source>
        <dbReference type="Proteomes" id="UP000198341"/>
    </source>
</evidence>
<dbReference type="GeneID" id="19017889"/>
<proteinExistence type="predicted"/>
<keyword evidence="3" id="KW-1185">Reference proteome</keyword>
<dbReference type="AlphaFoldDB" id="K8E8X1"/>
<organism evidence="2 3">
    <name type="scientific">Bathycoccus prasinos</name>
    <dbReference type="NCBI Taxonomy" id="41875"/>
    <lineage>
        <taxon>Eukaryota</taxon>
        <taxon>Viridiplantae</taxon>
        <taxon>Chlorophyta</taxon>
        <taxon>Mamiellophyceae</taxon>
        <taxon>Mamiellales</taxon>
        <taxon>Bathycoccaceae</taxon>
        <taxon>Bathycoccus</taxon>
    </lineage>
</organism>
<feature type="region of interest" description="Disordered" evidence="1">
    <location>
        <begin position="347"/>
        <end position="421"/>
    </location>
</feature>
<protein>
    <submittedName>
        <fullName evidence="2">Uncharacterized protein</fullName>
    </submittedName>
</protein>
<accession>K8E8X1</accession>
<feature type="compositionally biased region" description="Low complexity" evidence="1">
    <location>
        <begin position="389"/>
        <end position="403"/>
    </location>
</feature>